<gene>
    <name evidence="1" type="ORF">BV98_002263</name>
</gene>
<dbReference type="SUPFAM" id="SSF47413">
    <property type="entry name" value="lambda repressor-like DNA-binding domains"/>
    <property type="match status" value="1"/>
</dbReference>
<reference evidence="1" key="1">
    <citation type="submission" date="2014-08" db="EMBL/GenBank/DDBJ databases">
        <title>Draft genome sequences of Sphingobium herbicidovorans.</title>
        <authorList>
            <person name="Gan H.M."/>
            <person name="Gan H.Y."/>
            <person name="Savka M.A."/>
        </authorList>
    </citation>
    <scope>NUCLEOTIDE SEQUENCE [LARGE SCALE GENOMIC DNA]</scope>
    <source>
        <strain evidence="1">NBRC 16415</strain>
    </source>
</reference>
<dbReference type="InterPro" id="IPR010982">
    <property type="entry name" value="Lambda_DNA-bd_dom_sf"/>
</dbReference>
<dbReference type="AlphaFoldDB" id="A0A086P999"/>
<protein>
    <recommendedName>
        <fullName evidence="3">HTH cro/C1-type domain-containing protein</fullName>
    </recommendedName>
</protein>
<dbReference type="STRING" id="76947.GCA_002080435_04192"/>
<dbReference type="RefSeq" id="WP_037466129.1">
    <property type="nucleotide sequence ID" value="NZ_BCZD01000035.1"/>
</dbReference>
<dbReference type="CDD" id="cd00093">
    <property type="entry name" value="HTH_XRE"/>
    <property type="match status" value="1"/>
</dbReference>
<dbReference type="eggNOG" id="COG1396">
    <property type="taxonomic scope" value="Bacteria"/>
</dbReference>
<dbReference type="Gene3D" id="1.10.260.40">
    <property type="entry name" value="lambda repressor-like DNA-binding domains"/>
    <property type="match status" value="1"/>
</dbReference>
<accession>A0A086P999</accession>
<proteinExistence type="predicted"/>
<name>A0A086P999_SPHHM</name>
<keyword evidence="2" id="KW-1185">Reference proteome</keyword>
<dbReference type="Proteomes" id="UP000024284">
    <property type="component" value="Unassembled WGS sequence"/>
</dbReference>
<dbReference type="InterPro" id="IPR001387">
    <property type="entry name" value="Cro/C1-type_HTH"/>
</dbReference>
<comment type="caution">
    <text evidence="1">The sequence shown here is derived from an EMBL/GenBank/DDBJ whole genome shotgun (WGS) entry which is preliminary data.</text>
</comment>
<sequence length="107" mass="10910">MSGHVHITGRVIAAARALVGVSAADFASAAGISTDTLGRIECAGSAWITEKADLCAAQRALDHYGVILVEEEGGMGAGVRLKFTRSDTRQIARLEGEGGVAGSDDAP</sequence>
<dbReference type="EMBL" id="JFZA02000018">
    <property type="protein sequence ID" value="KFG89967.1"/>
    <property type="molecule type" value="Genomic_DNA"/>
</dbReference>
<evidence type="ECO:0008006" key="3">
    <source>
        <dbReference type="Google" id="ProtNLM"/>
    </source>
</evidence>
<dbReference type="GO" id="GO:0003677">
    <property type="term" value="F:DNA binding"/>
    <property type="evidence" value="ECO:0007669"/>
    <property type="project" value="InterPro"/>
</dbReference>
<evidence type="ECO:0000313" key="1">
    <source>
        <dbReference type="EMBL" id="KFG89967.1"/>
    </source>
</evidence>
<dbReference type="OrthoDB" id="4419620at2"/>
<dbReference type="PATRIC" id="fig|1219045.3.peg.2297"/>
<organism evidence="1 2">
    <name type="scientific">Sphingobium herbicidovorans (strain ATCC 700291 / DSM 11019 / CCUG 56400 / KCTC 2939 / LMG 18315 / NBRC 16415 / MH)</name>
    <name type="common">Sphingomonas herbicidovorans</name>
    <dbReference type="NCBI Taxonomy" id="1219045"/>
    <lineage>
        <taxon>Bacteria</taxon>
        <taxon>Pseudomonadati</taxon>
        <taxon>Pseudomonadota</taxon>
        <taxon>Alphaproteobacteria</taxon>
        <taxon>Sphingomonadales</taxon>
        <taxon>Sphingomonadaceae</taxon>
        <taxon>Sphingobium</taxon>
    </lineage>
</organism>
<evidence type="ECO:0000313" key="2">
    <source>
        <dbReference type="Proteomes" id="UP000024284"/>
    </source>
</evidence>